<dbReference type="EMBL" id="BOPH01000077">
    <property type="protein sequence ID" value="GIJ70315.1"/>
    <property type="molecule type" value="Genomic_DNA"/>
</dbReference>
<comment type="caution">
    <text evidence="2">The sequence shown here is derived from an EMBL/GenBank/DDBJ whole genome shotgun (WGS) entry which is preliminary data.</text>
</comment>
<reference evidence="2" key="1">
    <citation type="submission" date="2021-01" db="EMBL/GenBank/DDBJ databases">
        <title>Whole genome shotgun sequence of Virgisporangium ochraceum NBRC 16418.</title>
        <authorList>
            <person name="Komaki H."/>
            <person name="Tamura T."/>
        </authorList>
    </citation>
    <scope>NUCLEOTIDE SEQUENCE</scope>
    <source>
        <strain evidence="2">NBRC 16418</strain>
    </source>
</reference>
<feature type="region of interest" description="Disordered" evidence="1">
    <location>
        <begin position="621"/>
        <end position="660"/>
    </location>
</feature>
<evidence type="ECO:0000313" key="2">
    <source>
        <dbReference type="EMBL" id="GIJ70315.1"/>
    </source>
</evidence>
<feature type="compositionally biased region" description="Polar residues" evidence="1">
    <location>
        <begin position="434"/>
        <end position="453"/>
    </location>
</feature>
<accession>A0A8J4ECB4</accession>
<feature type="compositionally biased region" description="Pro residues" evidence="1">
    <location>
        <begin position="367"/>
        <end position="376"/>
    </location>
</feature>
<sequence>MGGRIHQVEVAHDTLSQEEEHAVTLVRVYCGLASADGPALAPEAQHWLTVSIVDDAGRLLDICEITDDPGGYAELCALFAQRGDGPATVAVATANNDHAVTQLLTAAGRYMAYAGPDAADDFAERFADDGSPDEIRSGPAERRAIGLARALQAGVLQAVPQATPPEMFNLKPLLTAHAAIVTGRQQAAGTLREVLRELYPAALRAYADPAEPVSLAVLQALPEPGQLVNASAGRVQEGEVVAALVDAGVAEREILDEAVTALRVAIAETPRRAGVTRAMTSAVAETVKQAVASVRCFDGASEALVGVIADRMAPPVRPVEQPAYEAPRHLGNGFGAPPLRVVSNGSANGNGNGHYGSSADTGAFPSIPAPSLPMPSAPVSAAPAPPAPYQPAASFPGSGMIQVPAARPDDEPGQATTELPSRIPMPERGRTAIPPSTRQSRPAHGSDTTSTFAGQPAPSFGSDTTSTFAGQPAASFGSDNTATFVGQTPSPFGSDNTTTFAGQPAASFGSDNTTTFAGQASSPFGSDVTTTFAAQPPAHHQPSPPMPRLSPEVHAPGSRANWPLVGEEEQSGSYPLVSGNGAADVPRQREGRVKPPWQSDDLPVEPPTLRLVEPAPLADPALSTERSVGGLDSDRFDPPTLRLVPSGPEPASRHSRHVTASGSAVVVDPLGEAPVEINAGDDDLLIFAECRSAWFIDGNESEEEVEWVTAADTGWEAASQAARPAVGAETSAGLPRRVPQRNLVPGSAQQTAEAEPDPRPLRIVRDAASIAAHTGAYFNGYRRGQEVGGFSVGGRPGRESSVGWDFSRDAAGDEEFAPATDYGYRSARR</sequence>
<organism evidence="2 3">
    <name type="scientific">Virgisporangium ochraceum</name>
    <dbReference type="NCBI Taxonomy" id="65505"/>
    <lineage>
        <taxon>Bacteria</taxon>
        <taxon>Bacillati</taxon>
        <taxon>Actinomycetota</taxon>
        <taxon>Actinomycetes</taxon>
        <taxon>Micromonosporales</taxon>
        <taxon>Micromonosporaceae</taxon>
        <taxon>Virgisporangium</taxon>
    </lineage>
</organism>
<protein>
    <recommendedName>
        <fullName evidence="4">Transposase</fullName>
    </recommendedName>
</protein>
<feature type="compositionally biased region" description="Polar residues" evidence="1">
    <location>
        <begin position="509"/>
        <end position="532"/>
    </location>
</feature>
<feature type="region of interest" description="Disordered" evidence="1">
    <location>
        <begin position="328"/>
        <end position="606"/>
    </location>
</feature>
<proteinExistence type="predicted"/>
<evidence type="ECO:0000313" key="3">
    <source>
        <dbReference type="Proteomes" id="UP000635606"/>
    </source>
</evidence>
<dbReference type="AlphaFoldDB" id="A0A8J4ECB4"/>
<dbReference type="Proteomes" id="UP000635606">
    <property type="component" value="Unassembled WGS sequence"/>
</dbReference>
<evidence type="ECO:0008006" key="4">
    <source>
        <dbReference type="Google" id="ProtNLM"/>
    </source>
</evidence>
<name>A0A8J4ECB4_9ACTN</name>
<feature type="region of interest" description="Disordered" evidence="1">
    <location>
        <begin position="724"/>
        <end position="757"/>
    </location>
</feature>
<feature type="compositionally biased region" description="Polar residues" evidence="1">
    <location>
        <begin position="477"/>
        <end position="501"/>
    </location>
</feature>
<keyword evidence="3" id="KW-1185">Reference proteome</keyword>
<gene>
    <name evidence="2" type="ORF">Voc01_052320</name>
</gene>
<evidence type="ECO:0000256" key="1">
    <source>
        <dbReference type="SAM" id="MobiDB-lite"/>
    </source>
</evidence>